<evidence type="ECO:0000313" key="1">
    <source>
        <dbReference type="EMBL" id="CAB4025098.1"/>
    </source>
</evidence>
<dbReference type="EMBL" id="CACRXK020013411">
    <property type="protein sequence ID" value="CAB4025098.1"/>
    <property type="molecule type" value="Genomic_DNA"/>
</dbReference>
<comment type="caution">
    <text evidence="1">The sequence shown here is derived from an EMBL/GenBank/DDBJ whole genome shotgun (WGS) entry which is preliminary data.</text>
</comment>
<dbReference type="Proteomes" id="UP001152795">
    <property type="component" value="Unassembled WGS sequence"/>
</dbReference>
<organism evidence="1 2">
    <name type="scientific">Paramuricea clavata</name>
    <name type="common">Red gorgonian</name>
    <name type="synonym">Violescent sea-whip</name>
    <dbReference type="NCBI Taxonomy" id="317549"/>
    <lineage>
        <taxon>Eukaryota</taxon>
        <taxon>Metazoa</taxon>
        <taxon>Cnidaria</taxon>
        <taxon>Anthozoa</taxon>
        <taxon>Octocorallia</taxon>
        <taxon>Malacalcyonacea</taxon>
        <taxon>Plexauridae</taxon>
        <taxon>Paramuricea</taxon>
    </lineage>
</organism>
<gene>
    <name evidence="1" type="ORF">PACLA_8A083936</name>
</gene>
<name>A0A7D9L745_PARCT</name>
<protein>
    <submittedName>
        <fullName evidence="1">Uncharacterized protein</fullName>
    </submittedName>
</protein>
<proteinExistence type="predicted"/>
<reference evidence="1" key="1">
    <citation type="submission" date="2020-04" db="EMBL/GenBank/DDBJ databases">
        <authorList>
            <person name="Alioto T."/>
            <person name="Alioto T."/>
            <person name="Gomez Garrido J."/>
        </authorList>
    </citation>
    <scope>NUCLEOTIDE SEQUENCE</scope>
    <source>
        <strain evidence="1">A484AB</strain>
    </source>
</reference>
<accession>A0A7D9L745</accession>
<sequence length="112" mass="12478">MAKQGIRCVIVIQGNSTNQGYISRYKAMNSAAKLNPAFLYILSILRETANLIFSEKSCCETAIRLVEIVDIQCIQANGTAVALSKDELIIFKQVSPTNPINIQERNHPLRQI</sequence>
<evidence type="ECO:0000313" key="2">
    <source>
        <dbReference type="Proteomes" id="UP001152795"/>
    </source>
</evidence>
<keyword evidence="2" id="KW-1185">Reference proteome</keyword>
<dbReference type="AlphaFoldDB" id="A0A7D9L745"/>